<reference evidence="1 2" key="1">
    <citation type="journal article" date="2013" name="Int. J. Syst. Evol. Microbiol.">
        <title>Tumebacillus flagellatus sp. nov., an alpha-amylase/pullulanase-producing bacterium isolated from cassava wastewater.</title>
        <authorList>
            <person name="Wang Q."/>
            <person name="Xie N."/>
            <person name="Qin Y."/>
            <person name="Shen N."/>
            <person name="Zhu J."/>
            <person name="Mi H."/>
            <person name="Huang R."/>
        </authorList>
    </citation>
    <scope>NUCLEOTIDE SEQUENCE [LARGE SCALE GENOMIC DNA]</scope>
    <source>
        <strain evidence="1 2">GST4</strain>
    </source>
</reference>
<dbReference type="OrthoDB" id="2381724at2"/>
<dbReference type="Proteomes" id="UP000027931">
    <property type="component" value="Unassembled WGS sequence"/>
</dbReference>
<keyword evidence="2" id="KW-1185">Reference proteome</keyword>
<gene>
    <name evidence="1" type="ORF">EL26_22815</name>
</gene>
<accession>A0A074LMI2</accession>
<dbReference type="AlphaFoldDB" id="A0A074LMI2"/>
<protein>
    <submittedName>
        <fullName evidence="1">Uncharacterized protein</fullName>
    </submittedName>
</protein>
<sequence length="418" mass="45012">MMNQQQMQGQLARIQQNTISGNAQNPLSVGFGMNTQAFNQGFNNQGFNQGFSQGVSQQQLDRIHQNSLYNGQSQPDGAYAERIHQATMQNGTMAQPQLNRQGGFGGQSTGFGMGMGMSNQGYGSMSQGLQQGVSQQQLERIHQASLYNGASQPDFAGVERIHAASMQNGTMANPSVNNYGGGAGSFNQGSSNQGFNQAYSNQAYNQGYNQGFSQSVSQQQLDRIHQNSLYNGQSQPDGAYAERIHQATMQNGTMAQPQLNSYNQGGFGGQSTGFGMGMSTQGFGSMNQGLQQGVSQQQIDRIHQNSLYNGQSQPDSAYAERIHQASMMSGTMAQPQYNQSRQGYGGGQSMSGFGMGGAMMSSGVFGQVMSADAGMRDAEGRTDVYPQSMYTGRNPYDTVNQSVMNQMTSQMNGMGRQF</sequence>
<comment type="caution">
    <text evidence="1">The sequence shown here is derived from an EMBL/GenBank/DDBJ whole genome shotgun (WGS) entry which is preliminary data.</text>
</comment>
<organism evidence="1 2">
    <name type="scientific">Tumebacillus flagellatus</name>
    <dbReference type="NCBI Taxonomy" id="1157490"/>
    <lineage>
        <taxon>Bacteria</taxon>
        <taxon>Bacillati</taxon>
        <taxon>Bacillota</taxon>
        <taxon>Bacilli</taxon>
        <taxon>Bacillales</taxon>
        <taxon>Alicyclobacillaceae</taxon>
        <taxon>Tumebacillus</taxon>
    </lineage>
</organism>
<proteinExistence type="predicted"/>
<dbReference type="EMBL" id="JMIR01000048">
    <property type="protein sequence ID" value="KEO81073.1"/>
    <property type="molecule type" value="Genomic_DNA"/>
</dbReference>
<evidence type="ECO:0000313" key="1">
    <source>
        <dbReference type="EMBL" id="KEO81073.1"/>
    </source>
</evidence>
<dbReference type="RefSeq" id="WP_038094261.1">
    <property type="nucleotide sequence ID" value="NZ_JMIR01000048.1"/>
</dbReference>
<dbReference type="STRING" id="1157490.EL26_22815"/>
<evidence type="ECO:0000313" key="2">
    <source>
        <dbReference type="Proteomes" id="UP000027931"/>
    </source>
</evidence>
<name>A0A074LMI2_9BACL</name>